<accession>A0A1D3L7F4</accession>
<dbReference type="Proteomes" id="UP000195489">
    <property type="component" value="Unassembled WGS sequence"/>
</dbReference>
<sequence length="130" mass="15018">MNKTITHVVHAYNPNLLTICQLCEKNCGDPWKYFYALVKIAQISKDKTIIAMTTVDVDVDDQNPSRKEHKNPILKKTDSLRASIEYKDCIMNKKFERIYVNLAGYLIEKKGDDLEITYIESVSNIHILII</sequence>
<dbReference type="SUPFAM" id="SSF55961">
    <property type="entry name" value="Bet v1-like"/>
    <property type="match status" value="1"/>
</dbReference>
<dbReference type="EMBL" id="FMIM01000055">
    <property type="protein sequence ID" value="SCL83400.1"/>
    <property type="molecule type" value="Genomic_DNA"/>
</dbReference>
<organism evidence="1 2">
    <name type="scientific">Plasmodium chabaudi chabaudi</name>
    <dbReference type="NCBI Taxonomy" id="31271"/>
    <lineage>
        <taxon>Eukaryota</taxon>
        <taxon>Sar</taxon>
        <taxon>Alveolata</taxon>
        <taxon>Apicomplexa</taxon>
        <taxon>Aconoidasida</taxon>
        <taxon>Haemosporida</taxon>
        <taxon>Plasmodiidae</taxon>
        <taxon>Plasmodium</taxon>
        <taxon>Plasmodium (Vinckeia)</taxon>
    </lineage>
</organism>
<reference evidence="1 2" key="1">
    <citation type="submission" date="2016-08" db="EMBL/GenBank/DDBJ databases">
        <authorList>
            <consortium name="Pathogen Informatics"/>
        </authorList>
    </citation>
    <scope>NUCLEOTIDE SEQUENCE [LARGE SCALE GENOMIC DNA]</scope>
    <source>
        <strain evidence="1 2">CB</strain>
    </source>
</reference>
<dbReference type="AlphaFoldDB" id="A0A1D3L7F4"/>
<evidence type="ECO:0000313" key="2">
    <source>
        <dbReference type="Proteomes" id="UP000195489"/>
    </source>
</evidence>
<protein>
    <submittedName>
        <fullName evidence="1">Fam-a protein</fullName>
    </submittedName>
</protein>
<name>A0A1D3L7F4_PLACU</name>
<proteinExistence type="predicted"/>
<gene>
    <name evidence="1" type="ORF">PCHCB_000499800</name>
</gene>
<evidence type="ECO:0000313" key="1">
    <source>
        <dbReference type="EMBL" id="SCL83400.1"/>
    </source>
</evidence>